<dbReference type="Pfam" id="PF06580">
    <property type="entry name" value="His_kinase"/>
    <property type="match status" value="1"/>
</dbReference>
<accession>A0ABQ3KXC1</accession>
<protein>
    <recommendedName>
        <fullName evidence="6">Signal transduction histidine kinase internal region domain-containing protein</fullName>
    </recommendedName>
</protein>
<dbReference type="EMBL" id="BNAO01000001">
    <property type="protein sequence ID" value="GHG61699.1"/>
    <property type="molecule type" value="Genomic_DNA"/>
</dbReference>
<keyword evidence="1" id="KW-0472">Membrane</keyword>
<dbReference type="PANTHER" id="PTHR34220">
    <property type="entry name" value="SENSOR HISTIDINE KINASE YPDA"/>
    <property type="match status" value="1"/>
</dbReference>
<organism evidence="4 5">
    <name type="scientific">Alishewanella longhuensis</name>
    <dbReference type="NCBI Taxonomy" id="1091037"/>
    <lineage>
        <taxon>Bacteria</taxon>
        <taxon>Pseudomonadati</taxon>
        <taxon>Pseudomonadota</taxon>
        <taxon>Gammaproteobacteria</taxon>
        <taxon>Alteromonadales</taxon>
        <taxon>Alteromonadaceae</taxon>
        <taxon>Alishewanella</taxon>
    </lineage>
</organism>
<feature type="transmembrane region" description="Helical" evidence="1">
    <location>
        <begin position="119"/>
        <end position="141"/>
    </location>
</feature>
<keyword evidence="1" id="KW-0812">Transmembrane</keyword>
<dbReference type="InterPro" id="IPR036890">
    <property type="entry name" value="HATPase_C_sf"/>
</dbReference>
<dbReference type="Pfam" id="PF02518">
    <property type="entry name" value="HATPase_c"/>
    <property type="match status" value="1"/>
</dbReference>
<evidence type="ECO:0000259" key="3">
    <source>
        <dbReference type="Pfam" id="PF06580"/>
    </source>
</evidence>
<name>A0ABQ3KXC1_9ALTE</name>
<feature type="transmembrane region" description="Helical" evidence="1">
    <location>
        <begin position="7"/>
        <end position="29"/>
    </location>
</feature>
<keyword evidence="1" id="KW-1133">Transmembrane helix</keyword>
<comment type="caution">
    <text evidence="4">The sequence shown here is derived from an EMBL/GenBank/DDBJ whole genome shotgun (WGS) entry which is preliminary data.</text>
</comment>
<dbReference type="InterPro" id="IPR010559">
    <property type="entry name" value="Sig_transdc_His_kin_internal"/>
</dbReference>
<dbReference type="Gene3D" id="3.30.565.10">
    <property type="entry name" value="Histidine kinase-like ATPase, C-terminal domain"/>
    <property type="match status" value="1"/>
</dbReference>
<sequence length="352" mass="39196">MTLSRQASYALLQCSGWGLLYVLLSLVIYTNPIFVTINLLYAAILVGSTALGSHLLRSIYRHKLQQAGVLRQAACLLFGSILIAVIATSLLVIVFFLISNTQYSFPIPESQRWFVIKRIFSSDFVSMLIAMWLWSALYFAVTKVRQLQQTTDLLQATQLDALLNQLQPHFLFNALNNIRALILEDAEKAREMLSILADMLRYNLDPRAGVKVPLAQELEVVQHYLALCSIQFEQRLHYQQQIPDACLALAVPRLLLQLCVENAIKHGISQLPAGGSIAISARITDNQLCLTVSNDGQLKQDTGGTGVGLANIRQRLDLLYQGRASLQLTQQQQKVLTEICLPMESLDESIAG</sequence>
<evidence type="ECO:0000313" key="4">
    <source>
        <dbReference type="EMBL" id="GHG61699.1"/>
    </source>
</evidence>
<evidence type="ECO:0008006" key="6">
    <source>
        <dbReference type="Google" id="ProtNLM"/>
    </source>
</evidence>
<evidence type="ECO:0000256" key="1">
    <source>
        <dbReference type="SAM" id="Phobius"/>
    </source>
</evidence>
<dbReference type="RefSeq" id="WP_189430092.1">
    <property type="nucleotide sequence ID" value="NZ_BNAO01000001.1"/>
</dbReference>
<dbReference type="SUPFAM" id="SSF55874">
    <property type="entry name" value="ATPase domain of HSP90 chaperone/DNA topoisomerase II/histidine kinase"/>
    <property type="match status" value="1"/>
</dbReference>
<feature type="domain" description="Signal transduction histidine kinase internal region" evidence="3">
    <location>
        <begin position="158"/>
        <end position="236"/>
    </location>
</feature>
<dbReference type="InterPro" id="IPR050640">
    <property type="entry name" value="Bact_2-comp_sensor_kinase"/>
</dbReference>
<dbReference type="PANTHER" id="PTHR34220:SF9">
    <property type="entry name" value="SIGNAL TRANSDUCTION HISTIDINE KINASE INTERNAL REGION DOMAIN-CONTAINING PROTEIN"/>
    <property type="match status" value="1"/>
</dbReference>
<evidence type="ECO:0000313" key="5">
    <source>
        <dbReference type="Proteomes" id="UP000659697"/>
    </source>
</evidence>
<feature type="transmembrane region" description="Helical" evidence="1">
    <location>
        <begin position="76"/>
        <end position="99"/>
    </location>
</feature>
<keyword evidence="5" id="KW-1185">Reference proteome</keyword>
<dbReference type="Proteomes" id="UP000659697">
    <property type="component" value="Unassembled WGS sequence"/>
</dbReference>
<gene>
    <name evidence="4" type="ORF">GCM10010919_06430</name>
</gene>
<proteinExistence type="predicted"/>
<evidence type="ECO:0000259" key="2">
    <source>
        <dbReference type="Pfam" id="PF02518"/>
    </source>
</evidence>
<dbReference type="InterPro" id="IPR003594">
    <property type="entry name" value="HATPase_dom"/>
</dbReference>
<reference evidence="5" key="1">
    <citation type="journal article" date="2019" name="Int. J. Syst. Evol. Microbiol.">
        <title>The Global Catalogue of Microorganisms (GCM) 10K type strain sequencing project: providing services to taxonomists for standard genome sequencing and annotation.</title>
        <authorList>
            <consortium name="The Broad Institute Genomics Platform"/>
            <consortium name="The Broad Institute Genome Sequencing Center for Infectious Disease"/>
            <person name="Wu L."/>
            <person name="Ma J."/>
        </authorList>
    </citation>
    <scope>NUCLEOTIDE SEQUENCE [LARGE SCALE GENOMIC DNA]</scope>
    <source>
        <strain evidence="5">CGMCC 1.7003</strain>
    </source>
</reference>
<feature type="domain" description="Histidine kinase/HSP90-like ATPase" evidence="2">
    <location>
        <begin position="255"/>
        <end position="343"/>
    </location>
</feature>
<feature type="transmembrane region" description="Helical" evidence="1">
    <location>
        <begin position="35"/>
        <end position="56"/>
    </location>
</feature>